<evidence type="ECO:0000313" key="1">
    <source>
        <dbReference type="EMBL" id="TQM44057.1"/>
    </source>
</evidence>
<organism evidence="1 2">
    <name type="scientific">Pseudonocardia cypriaca</name>
    <dbReference type="NCBI Taxonomy" id="882449"/>
    <lineage>
        <taxon>Bacteria</taxon>
        <taxon>Bacillati</taxon>
        <taxon>Actinomycetota</taxon>
        <taxon>Actinomycetes</taxon>
        <taxon>Pseudonocardiales</taxon>
        <taxon>Pseudonocardiaceae</taxon>
        <taxon>Pseudonocardia</taxon>
    </lineage>
</organism>
<dbReference type="Proteomes" id="UP000319818">
    <property type="component" value="Unassembled WGS sequence"/>
</dbReference>
<dbReference type="AlphaFoldDB" id="A0A543GDC0"/>
<keyword evidence="2" id="KW-1185">Reference proteome</keyword>
<reference evidence="1 2" key="1">
    <citation type="submission" date="2019-06" db="EMBL/GenBank/DDBJ databases">
        <title>Sequencing the genomes of 1000 actinobacteria strains.</title>
        <authorList>
            <person name="Klenk H.-P."/>
        </authorList>
    </citation>
    <scope>NUCLEOTIDE SEQUENCE [LARGE SCALE GENOMIC DNA]</scope>
    <source>
        <strain evidence="1 2">DSM 45511</strain>
    </source>
</reference>
<gene>
    <name evidence="1" type="ORF">FB388_1417</name>
</gene>
<proteinExistence type="predicted"/>
<name>A0A543GDC0_9PSEU</name>
<dbReference type="OrthoDB" id="3576999at2"/>
<evidence type="ECO:0000313" key="2">
    <source>
        <dbReference type="Proteomes" id="UP000319818"/>
    </source>
</evidence>
<evidence type="ECO:0008006" key="3">
    <source>
        <dbReference type="Google" id="ProtNLM"/>
    </source>
</evidence>
<sequence length="78" mass="8226">MPEKITVSVADDAMGRIDEVVRALESGGMHVEQVLRPIGVITGSVDTRHVRALGSVAGVAAVEPQRTVQLPPPDSDLQ</sequence>
<accession>A0A543GDC0</accession>
<dbReference type="EMBL" id="VFPH01000001">
    <property type="protein sequence ID" value="TQM44057.1"/>
    <property type="molecule type" value="Genomic_DNA"/>
</dbReference>
<dbReference type="RefSeq" id="WP_142098506.1">
    <property type="nucleotide sequence ID" value="NZ_VFPH01000001.1"/>
</dbReference>
<protein>
    <recommendedName>
        <fullName evidence="3">Ketohydroxyglutarate aldolase</fullName>
    </recommendedName>
</protein>
<comment type="caution">
    <text evidence="1">The sequence shown here is derived from an EMBL/GenBank/DDBJ whole genome shotgun (WGS) entry which is preliminary data.</text>
</comment>